<evidence type="ECO:0000313" key="3">
    <source>
        <dbReference type="EMBL" id="GBN69886.1"/>
    </source>
</evidence>
<reference evidence="2 5" key="1">
    <citation type="journal article" date="2019" name="Sci. Rep.">
        <title>Orb-weaving spider Araneus ventricosus genome elucidates the spidroin gene catalogue.</title>
        <authorList>
            <person name="Kono N."/>
            <person name="Nakamura H."/>
            <person name="Ohtoshi R."/>
            <person name="Moran D.A.P."/>
            <person name="Shinohara A."/>
            <person name="Yoshida Y."/>
            <person name="Fujiwara M."/>
            <person name="Mori M."/>
            <person name="Tomita M."/>
            <person name="Arakawa K."/>
        </authorList>
    </citation>
    <scope>NUCLEOTIDE SEQUENCE [LARGE SCALE GENOMIC DNA]</scope>
</reference>
<dbReference type="EMBL" id="BGPR01224822">
    <property type="protein sequence ID" value="GBN69819.1"/>
    <property type="molecule type" value="Genomic_DNA"/>
</dbReference>
<accession>A0A4Y2R2N9</accession>
<evidence type="ECO:0000313" key="5">
    <source>
        <dbReference type="Proteomes" id="UP000499080"/>
    </source>
</evidence>
<dbReference type="EMBL" id="BGPR01224842">
    <property type="protein sequence ID" value="GBN69851.1"/>
    <property type="molecule type" value="Genomic_DNA"/>
</dbReference>
<dbReference type="EMBL" id="BGPR01225394">
    <property type="protein sequence ID" value="GBN70888.1"/>
    <property type="molecule type" value="Genomic_DNA"/>
</dbReference>
<proteinExistence type="predicted"/>
<dbReference type="AlphaFoldDB" id="A0A4Y2R2N9"/>
<gene>
    <name evidence="3" type="ORF">AVEN_132810_1</name>
    <name evidence="1" type="ORF">AVEN_235958_1</name>
    <name evidence="4" type="ORF">AVEN_35988_1</name>
    <name evidence="2" type="ORF">AVEN_57255_1</name>
</gene>
<sequence>MLAATSHLRDSFSTKTLPVRGIVYDNYVGDKRLPAKVPWKSGEEVDLVI</sequence>
<evidence type="ECO:0000313" key="2">
    <source>
        <dbReference type="EMBL" id="GBN69851.1"/>
    </source>
</evidence>
<protein>
    <submittedName>
        <fullName evidence="2">Uncharacterized protein</fullName>
    </submittedName>
</protein>
<organism evidence="2 5">
    <name type="scientific">Araneus ventricosus</name>
    <name type="common">Orbweaver spider</name>
    <name type="synonym">Epeira ventricosa</name>
    <dbReference type="NCBI Taxonomy" id="182803"/>
    <lineage>
        <taxon>Eukaryota</taxon>
        <taxon>Metazoa</taxon>
        <taxon>Ecdysozoa</taxon>
        <taxon>Arthropoda</taxon>
        <taxon>Chelicerata</taxon>
        <taxon>Arachnida</taxon>
        <taxon>Araneae</taxon>
        <taxon>Araneomorphae</taxon>
        <taxon>Entelegynae</taxon>
        <taxon>Araneoidea</taxon>
        <taxon>Araneidae</taxon>
        <taxon>Araneus</taxon>
    </lineage>
</organism>
<name>A0A4Y2R2N9_ARAVE</name>
<dbReference type="Proteomes" id="UP000499080">
    <property type="component" value="Unassembled WGS sequence"/>
</dbReference>
<dbReference type="EMBL" id="BGPR01224857">
    <property type="protein sequence ID" value="GBN69886.1"/>
    <property type="molecule type" value="Genomic_DNA"/>
</dbReference>
<keyword evidence="5" id="KW-1185">Reference proteome</keyword>
<evidence type="ECO:0000313" key="4">
    <source>
        <dbReference type="EMBL" id="GBN70888.1"/>
    </source>
</evidence>
<comment type="caution">
    <text evidence="2">The sequence shown here is derived from an EMBL/GenBank/DDBJ whole genome shotgun (WGS) entry which is preliminary data.</text>
</comment>
<evidence type="ECO:0000313" key="1">
    <source>
        <dbReference type="EMBL" id="GBN69819.1"/>
    </source>
</evidence>